<dbReference type="AlphaFoldDB" id="A0A5E7KKF5"/>
<protein>
    <submittedName>
        <fullName evidence="1">Uncharacterized protein</fullName>
    </submittedName>
</protein>
<dbReference type="EMBL" id="CABVII010000011">
    <property type="protein sequence ID" value="VVO99887.1"/>
    <property type="molecule type" value="Genomic_DNA"/>
</dbReference>
<proteinExistence type="predicted"/>
<dbReference type="Proteomes" id="UP000385207">
    <property type="component" value="Unassembled WGS sequence"/>
</dbReference>
<evidence type="ECO:0000313" key="1">
    <source>
        <dbReference type="EMBL" id="VVO99887.1"/>
    </source>
</evidence>
<dbReference type="OrthoDB" id="6738611at2"/>
<dbReference type="RefSeq" id="WP_150784131.1">
    <property type="nucleotide sequence ID" value="NZ_CABVII010000011.1"/>
</dbReference>
<evidence type="ECO:0000313" key="2">
    <source>
        <dbReference type="Proteomes" id="UP000385207"/>
    </source>
</evidence>
<sequence length="719" mass="81389">MKIPSADKTKRFSLVDGGSYECVKPPISNTQYSARVFARSSYGGKVTEHCIEAPELFRECTFCIALLNYLTQTQSNNFDANYVKFRFVSNVFLWIQEEFRDERSLPSDVVERYHSYLKLKKLSAGSICQYIAQLRQVVVWALQFMYVDEDGCRQQEELVKIFSFIPSVPNTRAKSHPSLSQVTTGIISDEKLLVRSCMRFCNAYLQIMNDFRDALRRNTQVEEQLQKLLRECKGDISGLRWTASGGHYKRDYKHMAAAVLSSEDCALKEFLLSNRVDFIRALRDGGEKISRAQADTYIKSGLTVGGGLEFSNPTWPGPLLFVNLDYLFLIKHTPAEEICFAWLLGSDRIQQSGINDLLLSDIKISSSSVSIEYTKRRSSEYPQQSPLHPRGSLRYHAYTTYVNVRAGFLKLFPQAEDKLFDVAEPGSLQVLESSFFRPLILASLPHTLLYSQMQGISSEIAPFAKILEQVSIHNDELRQKRVAAEKGEEFVCGKKRQSITVNIIAHSRAILDEDPVHHNKSGADKSEETFGRYSEEVVGATATAHSFGVKERYYIHASTTKYRLEKRAGFASLVGELMVADARKINDLCKQNIYLTVDQVKESLGWKADTPTLNDFQEFDALLLAHQKQGWGITPFGQLERGEDTIIIISPVTAALLISYREECSNQLESLSSIEELRESALIMQIAYADAVLARFDRKTVSGAQELMRTRNFPAPIIR</sequence>
<gene>
    <name evidence="1" type="ORF">PS862_02786</name>
</gene>
<accession>A0A5E7KKF5</accession>
<reference evidence="1 2" key="1">
    <citation type="submission" date="2019-09" db="EMBL/GenBank/DDBJ databases">
        <authorList>
            <person name="Chandra G."/>
            <person name="Truman W A."/>
        </authorList>
    </citation>
    <scope>NUCLEOTIDE SEQUENCE [LARGE SCALE GENOMIC DNA]</scope>
    <source>
        <strain evidence="1">PS862</strain>
    </source>
</reference>
<organism evidence="1 2">
    <name type="scientific">Pseudomonas fluorescens</name>
    <dbReference type="NCBI Taxonomy" id="294"/>
    <lineage>
        <taxon>Bacteria</taxon>
        <taxon>Pseudomonadati</taxon>
        <taxon>Pseudomonadota</taxon>
        <taxon>Gammaproteobacteria</taxon>
        <taxon>Pseudomonadales</taxon>
        <taxon>Pseudomonadaceae</taxon>
        <taxon>Pseudomonas</taxon>
    </lineage>
</organism>
<name>A0A5E7KKF5_PSEFL</name>